<evidence type="ECO:0000313" key="1">
    <source>
        <dbReference type="EMBL" id="KIM42490.1"/>
    </source>
</evidence>
<evidence type="ECO:0000313" key="2">
    <source>
        <dbReference type="Proteomes" id="UP000053424"/>
    </source>
</evidence>
<gene>
    <name evidence="1" type="ORF">M413DRAFT_70449</name>
</gene>
<dbReference type="STRING" id="686832.A0A0C3C0S0"/>
<protein>
    <submittedName>
        <fullName evidence="1">Uncharacterized protein</fullName>
    </submittedName>
</protein>
<keyword evidence="2" id="KW-1185">Reference proteome</keyword>
<dbReference type="AlphaFoldDB" id="A0A0C3C0S0"/>
<dbReference type="EMBL" id="KN831778">
    <property type="protein sequence ID" value="KIM42490.1"/>
    <property type="molecule type" value="Genomic_DNA"/>
</dbReference>
<organism evidence="1 2">
    <name type="scientific">Hebeloma cylindrosporum</name>
    <dbReference type="NCBI Taxonomy" id="76867"/>
    <lineage>
        <taxon>Eukaryota</taxon>
        <taxon>Fungi</taxon>
        <taxon>Dikarya</taxon>
        <taxon>Basidiomycota</taxon>
        <taxon>Agaricomycotina</taxon>
        <taxon>Agaricomycetes</taxon>
        <taxon>Agaricomycetidae</taxon>
        <taxon>Agaricales</taxon>
        <taxon>Agaricineae</taxon>
        <taxon>Hymenogastraceae</taxon>
        <taxon>Hebeloma</taxon>
    </lineage>
</organism>
<reference evidence="2" key="2">
    <citation type="submission" date="2015-01" db="EMBL/GenBank/DDBJ databases">
        <title>Evolutionary Origins and Diversification of the Mycorrhizal Mutualists.</title>
        <authorList>
            <consortium name="DOE Joint Genome Institute"/>
            <consortium name="Mycorrhizal Genomics Consortium"/>
            <person name="Kohler A."/>
            <person name="Kuo A."/>
            <person name="Nagy L.G."/>
            <person name="Floudas D."/>
            <person name="Copeland A."/>
            <person name="Barry K.W."/>
            <person name="Cichocki N."/>
            <person name="Veneault-Fourrey C."/>
            <person name="LaButti K."/>
            <person name="Lindquist E.A."/>
            <person name="Lipzen A."/>
            <person name="Lundell T."/>
            <person name="Morin E."/>
            <person name="Murat C."/>
            <person name="Riley R."/>
            <person name="Ohm R."/>
            <person name="Sun H."/>
            <person name="Tunlid A."/>
            <person name="Henrissat B."/>
            <person name="Grigoriev I.V."/>
            <person name="Hibbett D.S."/>
            <person name="Martin F."/>
        </authorList>
    </citation>
    <scope>NUCLEOTIDE SEQUENCE [LARGE SCALE GENOMIC DNA]</scope>
    <source>
        <strain evidence="2">h7</strain>
    </source>
</reference>
<dbReference type="Proteomes" id="UP000053424">
    <property type="component" value="Unassembled WGS sequence"/>
</dbReference>
<accession>A0A0C3C0S0</accession>
<dbReference type="OrthoDB" id="3262968at2759"/>
<sequence>MKSVTIPAQTTSLIPVHAEFPNKCDTLFVEKFIKQGELDSDLYGVPDSLISPQFSKLYVSNFSDKPIVMQAGETLGRGWNPKTHLDKQNSISEKELQLRETYAANVKRLVEESARGARMSHSTVDKIFDPSRKLYPEADRFNEPPLEGGPKTSEIPPEDVLEENFLIEIDISKELSTEKRRVFEAMLVRNRNAFGINGQLGNYPGEVEIPVIEGTKPVCIPPFGESPANREVI</sequence>
<feature type="non-terminal residue" evidence="1">
    <location>
        <position position="233"/>
    </location>
</feature>
<reference evidence="1 2" key="1">
    <citation type="submission" date="2014-04" db="EMBL/GenBank/DDBJ databases">
        <authorList>
            <consortium name="DOE Joint Genome Institute"/>
            <person name="Kuo A."/>
            <person name="Gay G."/>
            <person name="Dore J."/>
            <person name="Kohler A."/>
            <person name="Nagy L.G."/>
            <person name="Floudas D."/>
            <person name="Copeland A."/>
            <person name="Barry K.W."/>
            <person name="Cichocki N."/>
            <person name="Veneault-Fourrey C."/>
            <person name="LaButti K."/>
            <person name="Lindquist E.A."/>
            <person name="Lipzen A."/>
            <person name="Lundell T."/>
            <person name="Morin E."/>
            <person name="Murat C."/>
            <person name="Sun H."/>
            <person name="Tunlid A."/>
            <person name="Henrissat B."/>
            <person name="Grigoriev I.V."/>
            <person name="Hibbett D.S."/>
            <person name="Martin F."/>
            <person name="Nordberg H.P."/>
            <person name="Cantor M.N."/>
            <person name="Hua S.X."/>
        </authorList>
    </citation>
    <scope>NUCLEOTIDE SEQUENCE [LARGE SCALE GENOMIC DNA]</scope>
    <source>
        <strain evidence="2">h7</strain>
    </source>
</reference>
<dbReference type="HOGENOM" id="CLU_1357498_0_0_1"/>
<name>A0A0C3C0S0_HEBCY</name>
<proteinExistence type="predicted"/>